<proteinExistence type="predicted"/>
<keyword evidence="2" id="KW-1185">Reference proteome</keyword>
<protein>
    <recommendedName>
        <fullName evidence="3">Glycosyl transferase family 28 C-terminal domain-containing protein</fullName>
    </recommendedName>
</protein>
<dbReference type="SUPFAM" id="SSF53756">
    <property type="entry name" value="UDP-Glycosyltransferase/glycogen phosphorylase"/>
    <property type="match status" value="1"/>
</dbReference>
<sequence>MIIAYFVHGRGRGHSSRALSVIKKLILRKYTLKIFAGRDAYPVLKNEGNVSLIQSIFPETSPFGFIKRLIHDYRLLRQINPSVVISDGDAPCTWAAKFLGIPVLSIGHALVFPYCNHAIPLPQWGLLKESLKVRMTSQWADFKFILHFCPLPLKDKQSVLVRPDLDHDTQDGATLPFLVSYFRDGNGEKVLRMLTAAGCSIKNFGHPVNINGVQNFKTDQKHFKKMLRQAQGIVSSAGSNTIFEAMALKKPMLLTYLANEFEQSANAQYITHLGLGQGASFDTINSTHIQQFVHNLDKTKATTYPTHIMPSLSNEVLKYLQVNFK</sequence>
<organism evidence="1 2">
    <name type="scientific">Reichenbachiella carrageenanivorans</name>
    <dbReference type="NCBI Taxonomy" id="2979869"/>
    <lineage>
        <taxon>Bacteria</taxon>
        <taxon>Pseudomonadati</taxon>
        <taxon>Bacteroidota</taxon>
        <taxon>Cytophagia</taxon>
        <taxon>Cytophagales</taxon>
        <taxon>Reichenbachiellaceae</taxon>
        <taxon>Reichenbachiella</taxon>
    </lineage>
</organism>
<reference evidence="1" key="1">
    <citation type="submission" date="2022-10" db="EMBL/GenBank/DDBJ databases">
        <title>Comparative genomics and taxonomic characterization of three novel marine species of genus Reichenbachiella exhibiting antioxidant and polysaccharide degradation activities.</title>
        <authorList>
            <person name="Muhammad N."/>
            <person name="Lee Y.-J."/>
            <person name="Ko J."/>
            <person name="Kim S.-G."/>
        </authorList>
    </citation>
    <scope>NUCLEOTIDE SEQUENCE</scope>
    <source>
        <strain evidence="1">Wsw4-B4</strain>
    </source>
</reference>
<dbReference type="Pfam" id="PF13528">
    <property type="entry name" value="Glyco_trans_1_3"/>
    <property type="match status" value="1"/>
</dbReference>
<gene>
    <name evidence="1" type="ORF">N7E81_00345</name>
</gene>
<evidence type="ECO:0000313" key="2">
    <source>
        <dbReference type="Proteomes" id="UP001062165"/>
    </source>
</evidence>
<accession>A0ABY6D1T0</accession>
<evidence type="ECO:0000313" key="1">
    <source>
        <dbReference type="EMBL" id="UXX79560.1"/>
    </source>
</evidence>
<dbReference type="Proteomes" id="UP001062165">
    <property type="component" value="Chromosome"/>
</dbReference>
<dbReference type="RefSeq" id="WP_263051291.1">
    <property type="nucleotide sequence ID" value="NZ_CP106735.1"/>
</dbReference>
<dbReference type="Gene3D" id="3.40.50.2000">
    <property type="entry name" value="Glycogen Phosphorylase B"/>
    <property type="match status" value="1"/>
</dbReference>
<evidence type="ECO:0008006" key="3">
    <source>
        <dbReference type="Google" id="ProtNLM"/>
    </source>
</evidence>
<dbReference type="PANTHER" id="PTHR21015">
    <property type="entry name" value="UDP-N-ACETYLGLUCOSAMINE--N-ACETYLMURAMYL-(PENTAPEPTIDE) PYROPHOSPHORYL-UNDECAPRENOL N-ACETYLGLUCOSAMINE TRANSFERASE 1"/>
    <property type="match status" value="1"/>
</dbReference>
<dbReference type="EMBL" id="CP106735">
    <property type="protein sequence ID" value="UXX79560.1"/>
    <property type="molecule type" value="Genomic_DNA"/>
</dbReference>
<dbReference type="PANTHER" id="PTHR21015:SF22">
    <property type="entry name" value="GLYCOSYLTRANSFERASE"/>
    <property type="match status" value="1"/>
</dbReference>
<name>A0ABY6D1T0_9BACT</name>